<feature type="binding site" evidence="8">
    <location>
        <begin position="218"/>
        <end position="224"/>
    </location>
    <ligand>
        <name>ATP</name>
        <dbReference type="ChEBI" id="CHEBI:30616"/>
    </ligand>
</feature>
<evidence type="ECO:0000313" key="10">
    <source>
        <dbReference type="EMBL" id="GFO83718.1"/>
    </source>
</evidence>
<dbReference type="InterPro" id="IPR005715">
    <property type="entry name" value="Glu_5kinase/COase_Synthase"/>
</dbReference>
<dbReference type="InterPro" id="IPR036393">
    <property type="entry name" value="AceGlu_kinase-like_sf"/>
</dbReference>
<dbReference type="Proteomes" id="UP000613208">
    <property type="component" value="Unassembled WGS sequence"/>
</dbReference>
<evidence type="ECO:0000256" key="3">
    <source>
        <dbReference type="ARBA" id="ARBA00022650"/>
    </source>
</evidence>
<comment type="caution">
    <text evidence="10">The sequence shown here is derived from an EMBL/GenBank/DDBJ whole genome shotgun (WGS) entry which is preliminary data.</text>
</comment>
<dbReference type="NCBIfam" id="TIGR01027">
    <property type="entry name" value="proB"/>
    <property type="match status" value="1"/>
</dbReference>
<keyword evidence="2 8" id="KW-0028">Amino-acid biosynthesis</keyword>
<dbReference type="GO" id="GO:0004349">
    <property type="term" value="F:glutamate 5-kinase activity"/>
    <property type="evidence" value="ECO:0007669"/>
    <property type="project" value="UniProtKB-UniRule"/>
</dbReference>
<keyword evidence="7 8" id="KW-0067">ATP-binding</keyword>
<comment type="similarity">
    <text evidence="8">Belongs to the glutamate 5-kinase family.</text>
</comment>
<dbReference type="SUPFAM" id="SSF53633">
    <property type="entry name" value="Carbamate kinase-like"/>
    <property type="match status" value="1"/>
</dbReference>
<evidence type="ECO:0000256" key="7">
    <source>
        <dbReference type="ARBA" id="ARBA00022840"/>
    </source>
</evidence>
<evidence type="ECO:0000256" key="1">
    <source>
        <dbReference type="ARBA" id="ARBA00022490"/>
    </source>
</evidence>
<sequence length="285" mass="31181">MNHRGKLKEKKRIVVKVGTSSLIHKSTGNINLFRLEKLIRVLTDLHNSGKDVVLVSSGAIGVGFKALGLSRRPDSLPLKQACSAVGQGQLMMIYQKLFAEYNQGSAQILITKETMLNDERRFNAKNTFEQLLKLGVIPIVNENDTVSTEEIEFGDNDTLSAVVTSVVGGDLLILLTDIDGLYTDDPHKNQAAKLITEVSVIDERIENMAKGAVTKVGTGGMATKIAAANIVTDAGADMVIVNSDDLNNLNRVIAGEEIGTLFLAHKRKDFNLKKYLVERPYFRKG</sequence>
<dbReference type="InterPro" id="IPR001057">
    <property type="entry name" value="Glu/AcGlu_kinase"/>
</dbReference>
<keyword evidence="4 8" id="KW-0808">Transferase</keyword>
<keyword evidence="6 8" id="KW-0418">Kinase</keyword>
<dbReference type="InterPro" id="IPR019797">
    <property type="entry name" value="Glutamate_5-kinase_CS"/>
</dbReference>
<evidence type="ECO:0000256" key="5">
    <source>
        <dbReference type="ARBA" id="ARBA00022741"/>
    </source>
</evidence>
<feature type="binding site" evidence="8">
    <location>
        <position position="156"/>
    </location>
    <ligand>
        <name>substrate</name>
    </ligand>
</feature>
<dbReference type="InterPro" id="IPR041739">
    <property type="entry name" value="G5K_ProB"/>
</dbReference>
<comment type="pathway">
    <text evidence="8">Amino-acid biosynthesis; L-proline biosynthesis; L-glutamate 5-semialdehyde from L-glutamate: step 1/2.</text>
</comment>
<comment type="subcellular location">
    <subcellularLocation>
        <location evidence="8">Cytoplasm</location>
    </subcellularLocation>
</comment>
<gene>
    <name evidence="8 10" type="primary">proB</name>
    <name evidence="10" type="ORF">ANBU17_00650</name>
</gene>
<proteinExistence type="inferred from homology"/>
<feature type="binding site" evidence="8">
    <location>
        <position position="144"/>
    </location>
    <ligand>
        <name>substrate</name>
    </ligand>
</feature>
<feature type="binding site" evidence="8">
    <location>
        <position position="57"/>
    </location>
    <ligand>
        <name>substrate</name>
    </ligand>
</feature>
<keyword evidence="1 8" id="KW-0963">Cytoplasm</keyword>
<dbReference type="EC" id="2.7.2.11" evidence="8"/>
<dbReference type="RefSeq" id="WP_201309534.1">
    <property type="nucleotide sequence ID" value="NZ_BLYI01000003.1"/>
</dbReference>
<dbReference type="PANTHER" id="PTHR43654">
    <property type="entry name" value="GLUTAMATE 5-KINASE"/>
    <property type="match status" value="1"/>
</dbReference>
<keyword evidence="3 8" id="KW-0641">Proline biosynthesis</keyword>
<comment type="function">
    <text evidence="8">Catalyzes the transfer of a phosphate group to glutamate to form L-glutamate 5-phosphate.</text>
</comment>
<dbReference type="FunFam" id="3.40.1160.10:FF:000018">
    <property type="entry name" value="Glutamate 5-kinase"/>
    <property type="match status" value="1"/>
</dbReference>
<evidence type="ECO:0000256" key="8">
    <source>
        <dbReference type="HAMAP-Rule" id="MF_00456"/>
    </source>
</evidence>
<dbReference type="AlphaFoldDB" id="A0A916Q834"/>
<dbReference type="EMBL" id="BLYI01000003">
    <property type="protein sequence ID" value="GFO83718.1"/>
    <property type="molecule type" value="Genomic_DNA"/>
</dbReference>
<dbReference type="InterPro" id="IPR001048">
    <property type="entry name" value="Asp/Glu/Uridylate_kinase"/>
</dbReference>
<organism evidence="10 11">
    <name type="scientific">Anaerostipes butyraticus</name>
    <dbReference type="NCBI Taxonomy" id="645466"/>
    <lineage>
        <taxon>Bacteria</taxon>
        <taxon>Bacillati</taxon>
        <taxon>Bacillota</taxon>
        <taxon>Clostridia</taxon>
        <taxon>Lachnospirales</taxon>
        <taxon>Lachnospiraceae</taxon>
        <taxon>Anaerostipes</taxon>
    </lineage>
</organism>
<dbReference type="PIRSF" id="PIRSF000729">
    <property type="entry name" value="GK"/>
    <property type="match status" value="1"/>
</dbReference>
<evidence type="ECO:0000256" key="2">
    <source>
        <dbReference type="ARBA" id="ARBA00022605"/>
    </source>
</evidence>
<evidence type="ECO:0000256" key="6">
    <source>
        <dbReference type="ARBA" id="ARBA00022777"/>
    </source>
</evidence>
<dbReference type="GO" id="GO:0055129">
    <property type="term" value="P:L-proline biosynthetic process"/>
    <property type="evidence" value="ECO:0007669"/>
    <property type="project" value="UniProtKB-UniRule"/>
</dbReference>
<dbReference type="Gene3D" id="3.40.1160.10">
    <property type="entry name" value="Acetylglutamate kinase-like"/>
    <property type="match status" value="1"/>
</dbReference>
<dbReference type="Pfam" id="PF00696">
    <property type="entry name" value="AA_kinase"/>
    <property type="match status" value="1"/>
</dbReference>
<dbReference type="PRINTS" id="PR00474">
    <property type="entry name" value="GLU5KINASE"/>
</dbReference>
<dbReference type="GO" id="GO:0005829">
    <property type="term" value="C:cytosol"/>
    <property type="evidence" value="ECO:0007669"/>
    <property type="project" value="TreeGrafter"/>
</dbReference>
<feature type="binding site" evidence="8">
    <location>
        <begin position="176"/>
        <end position="177"/>
    </location>
    <ligand>
        <name>ATP</name>
        <dbReference type="ChEBI" id="CHEBI:30616"/>
    </ligand>
</feature>
<comment type="catalytic activity">
    <reaction evidence="8">
        <text>L-glutamate + ATP = L-glutamyl 5-phosphate + ADP</text>
        <dbReference type="Rhea" id="RHEA:14877"/>
        <dbReference type="ChEBI" id="CHEBI:29985"/>
        <dbReference type="ChEBI" id="CHEBI:30616"/>
        <dbReference type="ChEBI" id="CHEBI:58274"/>
        <dbReference type="ChEBI" id="CHEBI:456216"/>
        <dbReference type="EC" id="2.7.2.11"/>
    </reaction>
</comment>
<feature type="binding site" evidence="8">
    <location>
        <position position="16"/>
    </location>
    <ligand>
        <name>ATP</name>
        <dbReference type="ChEBI" id="CHEBI:30616"/>
    </ligand>
</feature>
<dbReference type="PROSITE" id="PS00902">
    <property type="entry name" value="GLUTAMATE_5_KINASE"/>
    <property type="match status" value="1"/>
</dbReference>
<accession>A0A916Q834</accession>
<name>A0A916Q834_9FIRM</name>
<dbReference type="PANTHER" id="PTHR43654:SF1">
    <property type="entry name" value="ISOPENTENYL PHOSPHATE KINASE"/>
    <property type="match status" value="1"/>
</dbReference>
<feature type="domain" description="Aspartate/glutamate/uridylate kinase" evidence="9">
    <location>
        <begin position="11"/>
        <end position="242"/>
    </location>
</feature>
<dbReference type="GO" id="GO:0005524">
    <property type="term" value="F:ATP binding"/>
    <property type="evidence" value="ECO:0007669"/>
    <property type="project" value="UniProtKB-KW"/>
</dbReference>
<dbReference type="CDD" id="cd04242">
    <property type="entry name" value="AAK_G5K_ProB"/>
    <property type="match status" value="1"/>
</dbReference>
<evidence type="ECO:0000256" key="4">
    <source>
        <dbReference type="ARBA" id="ARBA00022679"/>
    </source>
</evidence>
<evidence type="ECO:0000313" key="11">
    <source>
        <dbReference type="Proteomes" id="UP000613208"/>
    </source>
</evidence>
<protein>
    <recommendedName>
        <fullName evidence="8">Glutamate 5-kinase</fullName>
        <ecNumber evidence="8">2.7.2.11</ecNumber>
    </recommendedName>
    <alternativeName>
        <fullName evidence="8">Gamma-glutamyl kinase</fullName>
        <shortName evidence="8">GK</shortName>
    </alternativeName>
</protein>
<dbReference type="InterPro" id="IPR011529">
    <property type="entry name" value="Glu_5kinase"/>
</dbReference>
<dbReference type="HAMAP" id="MF_00456">
    <property type="entry name" value="ProB"/>
    <property type="match status" value="1"/>
</dbReference>
<keyword evidence="5 8" id="KW-0547">Nucleotide-binding</keyword>
<evidence type="ECO:0000259" key="9">
    <source>
        <dbReference type="Pfam" id="PF00696"/>
    </source>
</evidence>
<keyword evidence="11" id="KW-1185">Reference proteome</keyword>
<reference evidence="10" key="1">
    <citation type="submission" date="2020-06" db="EMBL/GenBank/DDBJ databases">
        <title>Characterization of fructooligosaccharide metabolism and fructooligosaccharide-degrading enzymes in human commensal butyrate producers.</title>
        <authorList>
            <person name="Tanno H."/>
            <person name="Fujii T."/>
            <person name="Hirano K."/>
            <person name="Maeno S."/>
            <person name="Tonozuka T."/>
            <person name="Sakamoto M."/>
            <person name="Ohkuma M."/>
            <person name="Tochio T."/>
            <person name="Endo A."/>
        </authorList>
    </citation>
    <scope>NUCLEOTIDE SEQUENCE</scope>
    <source>
        <strain evidence="10">JCM 17466</strain>
    </source>
</reference>